<reference evidence="3 4" key="1">
    <citation type="submission" date="2024-02" db="EMBL/GenBank/DDBJ databases">
        <title>A chromosome-level genome assembly of Drosophila madeirensis, a fruit fly species endemic to Madeira island.</title>
        <authorList>
            <person name="Tomihara K."/>
            <person name="Llopart A."/>
            <person name="Yamamoto D."/>
        </authorList>
    </citation>
    <scope>NUCLEOTIDE SEQUENCE [LARGE SCALE GENOMIC DNA]</scope>
    <source>
        <strain evidence="3 4">RF1</strain>
    </source>
</reference>
<dbReference type="PANTHER" id="PTHR11360:SF286">
    <property type="entry name" value="GH22266P"/>
    <property type="match status" value="1"/>
</dbReference>
<feature type="region of interest" description="Disordered" evidence="1">
    <location>
        <begin position="666"/>
        <end position="689"/>
    </location>
</feature>
<feature type="compositionally biased region" description="Basic and acidic residues" evidence="1">
    <location>
        <begin position="87"/>
        <end position="111"/>
    </location>
</feature>
<sequence length="927" mass="102242">MSRKHQRGSSTPTRYEEQPGTSRSGRRTFTAGSVEPNGEQEEEDIPESSHSVPDPTAATVDVEAPADPTPTRKRNRSPTKAKASLDLTHHQSESDPRHKRRDADSKSETTKRRMSVPQADAPDAPRLGDTEGKAPSAIEPISELPYVEPVYILLQAEKRKPPRLVDTAVGTDPGRAHSNPSARRHPPSAQVKDRVTFSDTAVNESDIDGESSSPFSSDGSALYDLEDHEILITKTEKFYKKRADKVLPLEDSDESFEVVNMNSPQQEQRRSLVSRVFEEAMDSDAPQSIDHLMMAQYTDLSDSSTSSGTKLKRGQGLGLSAGNLDSGYVFIYMVIPPDGGYGWIVLVLSFLAQLIVDGIVFSIGILLPFMANDFGADNSRIVFVASIQIGCYFMGGAFSSALINSYGFRPVALLGVAISSLSILTASFSPNLGMMIVFYSIIVPAGGPALSMIWVSSQLIIGYYFERYRALASGFSCSGAGAGIVVFSFLNSWLVPLIGWRNVLRVHVLLLLCIFLIACAYVEVAPTQVGVLNRPAGLMDSSSDEYYGNFYVHNFMRDSTSKIGSQTILETYEPHPKRAAFFRRISPCCTRKQEQEEDEERRLDDDRNLVIRTDPILREDLFYTGPVSYDKPHSTEQVEGKEMQLLGSAQHAQKTTYGIAHIQGYTSDDKKKSNGPSMESQGSPLPLDERYGKSVSRIRMPRRRPLKKRHWLHNKIVKALNRLFDYHLLESFEFRVLVASAFFYPMGFNIPFVYSKARTDIPSEYANLIGPAIGLMNFAMRISCGFAAYKLGGCTTYICGGGMFFGGFFVFISAFFGSDIVWFQVLYGLCYGVAPAVYATLRALIYVRYLGLSKLTNAFGITALAMGMGVFIGTTLGGILVQATHGYTAAFALAGLCIMLSGSLKLLLPTMVRLHRRKQSPRHSTPS</sequence>
<feature type="transmembrane region" description="Helical" evidence="2">
    <location>
        <begin position="506"/>
        <end position="524"/>
    </location>
</feature>
<dbReference type="Proteomes" id="UP001500889">
    <property type="component" value="Chromosome E"/>
</dbReference>
<evidence type="ECO:0000313" key="3">
    <source>
        <dbReference type="EMBL" id="BFG03857.1"/>
    </source>
</evidence>
<proteinExistence type="predicted"/>
<evidence type="ECO:0000313" key="4">
    <source>
        <dbReference type="Proteomes" id="UP001500889"/>
    </source>
</evidence>
<dbReference type="PANTHER" id="PTHR11360">
    <property type="entry name" value="MONOCARBOXYLATE TRANSPORTER"/>
    <property type="match status" value="1"/>
</dbReference>
<dbReference type="Gene3D" id="1.20.1250.20">
    <property type="entry name" value="MFS general substrate transporter like domains"/>
    <property type="match status" value="2"/>
</dbReference>
<feature type="transmembrane region" description="Helical" evidence="2">
    <location>
        <begin position="381"/>
        <end position="402"/>
    </location>
</feature>
<feature type="transmembrane region" description="Helical" evidence="2">
    <location>
        <begin position="471"/>
        <end position="494"/>
    </location>
</feature>
<organism evidence="3 4">
    <name type="scientific">Drosophila madeirensis</name>
    <name type="common">Fruit fly</name>
    <dbReference type="NCBI Taxonomy" id="30013"/>
    <lineage>
        <taxon>Eukaryota</taxon>
        <taxon>Metazoa</taxon>
        <taxon>Ecdysozoa</taxon>
        <taxon>Arthropoda</taxon>
        <taxon>Hexapoda</taxon>
        <taxon>Insecta</taxon>
        <taxon>Pterygota</taxon>
        <taxon>Neoptera</taxon>
        <taxon>Endopterygota</taxon>
        <taxon>Diptera</taxon>
        <taxon>Brachycera</taxon>
        <taxon>Muscomorpha</taxon>
        <taxon>Ephydroidea</taxon>
        <taxon>Drosophilidae</taxon>
        <taxon>Drosophila</taxon>
        <taxon>Sophophora</taxon>
    </lineage>
</organism>
<evidence type="ECO:0008006" key="5">
    <source>
        <dbReference type="Google" id="ProtNLM"/>
    </source>
</evidence>
<feature type="region of interest" description="Disordered" evidence="1">
    <location>
        <begin position="1"/>
        <end position="142"/>
    </location>
</feature>
<keyword evidence="2" id="KW-1133">Transmembrane helix</keyword>
<feature type="transmembrane region" description="Helical" evidence="2">
    <location>
        <begin position="408"/>
        <end position="429"/>
    </location>
</feature>
<feature type="transmembrane region" description="Helical" evidence="2">
    <location>
        <begin position="341"/>
        <end position="369"/>
    </location>
</feature>
<evidence type="ECO:0000256" key="2">
    <source>
        <dbReference type="SAM" id="Phobius"/>
    </source>
</evidence>
<feature type="transmembrane region" description="Helical" evidence="2">
    <location>
        <begin position="436"/>
        <end position="465"/>
    </location>
</feature>
<keyword evidence="4" id="KW-1185">Reference proteome</keyword>
<name>A0AAU9G5Y8_DROMD</name>
<protein>
    <recommendedName>
        <fullName evidence="5">Major facilitator superfamily (MFS) profile domain-containing protein</fullName>
    </recommendedName>
</protein>
<feature type="transmembrane region" description="Helical" evidence="2">
    <location>
        <begin position="859"/>
        <end position="881"/>
    </location>
</feature>
<feature type="transmembrane region" description="Helical" evidence="2">
    <location>
        <begin position="822"/>
        <end position="847"/>
    </location>
</feature>
<gene>
    <name evidence="3" type="ORF">DMAD_02985</name>
</gene>
<dbReference type="SUPFAM" id="SSF103473">
    <property type="entry name" value="MFS general substrate transporter"/>
    <property type="match status" value="1"/>
</dbReference>
<feature type="compositionally biased region" description="Polar residues" evidence="1">
    <location>
        <begin position="674"/>
        <end position="683"/>
    </location>
</feature>
<feature type="region of interest" description="Disordered" evidence="1">
    <location>
        <begin position="156"/>
        <end position="195"/>
    </location>
</feature>
<dbReference type="InterPro" id="IPR050327">
    <property type="entry name" value="Proton-linked_MCT"/>
</dbReference>
<evidence type="ECO:0000256" key="1">
    <source>
        <dbReference type="SAM" id="MobiDB-lite"/>
    </source>
</evidence>
<keyword evidence="2" id="KW-0812">Transmembrane</keyword>
<dbReference type="InterPro" id="IPR036259">
    <property type="entry name" value="MFS_trans_sf"/>
</dbReference>
<dbReference type="EMBL" id="AP029267">
    <property type="protein sequence ID" value="BFG03857.1"/>
    <property type="molecule type" value="Genomic_DNA"/>
</dbReference>
<dbReference type="GO" id="GO:0008028">
    <property type="term" value="F:monocarboxylic acid transmembrane transporter activity"/>
    <property type="evidence" value="ECO:0007669"/>
    <property type="project" value="TreeGrafter"/>
</dbReference>
<feature type="transmembrane region" description="Helical" evidence="2">
    <location>
        <begin position="768"/>
        <end position="789"/>
    </location>
</feature>
<keyword evidence="2" id="KW-0472">Membrane</keyword>
<dbReference type="AlphaFoldDB" id="A0AAU9G5Y8"/>
<accession>A0AAU9G5Y8</accession>
<feature type="compositionally biased region" description="Polar residues" evidence="1">
    <location>
        <begin position="8"/>
        <end position="23"/>
    </location>
</feature>
<dbReference type="Pfam" id="PF07690">
    <property type="entry name" value="MFS_1"/>
    <property type="match status" value="1"/>
</dbReference>
<dbReference type="InterPro" id="IPR011701">
    <property type="entry name" value="MFS"/>
</dbReference>
<feature type="transmembrane region" description="Helical" evidence="2">
    <location>
        <begin position="887"/>
        <end position="908"/>
    </location>
</feature>
<feature type="transmembrane region" description="Helical" evidence="2">
    <location>
        <begin position="796"/>
        <end position="816"/>
    </location>
</feature>